<accession>A0A396RMX5</accession>
<dbReference type="EMBL" id="QWLV01000003">
    <property type="protein sequence ID" value="RHW17770.1"/>
    <property type="molecule type" value="Genomic_DNA"/>
</dbReference>
<gene>
    <name evidence="2" type="ORF">D1610_08670</name>
</gene>
<feature type="region of interest" description="Disordered" evidence="1">
    <location>
        <begin position="94"/>
        <end position="114"/>
    </location>
</feature>
<dbReference type="Proteomes" id="UP000266693">
    <property type="component" value="Unassembled WGS sequence"/>
</dbReference>
<evidence type="ECO:0000313" key="3">
    <source>
        <dbReference type="Proteomes" id="UP000266693"/>
    </source>
</evidence>
<proteinExistence type="predicted"/>
<evidence type="ECO:0000256" key="1">
    <source>
        <dbReference type="SAM" id="MobiDB-lite"/>
    </source>
</evidence>
<keyword evidence="3" id="KW-1185">Reference proteome</keyword>
<protein>
    <submittedName>
        <fullName evidence="2">Uncharacterized protein</fullName>
    </submittedName>
</protein>
<reference evidence="2 3" key="1">
    <citation type="submission" date="2018-08" db="EMBL/GenBank/DDBJ databases">
        <title>The multiple taxonomic identification of Sphingomonas gilva.</title>
        <authorList>
            <person name="Zhu D."/>
            <person name="Zheng S."/>
        </authorList>
    </citation>
    <scope>NUCLEOTIDE SEQUENCE [LARGE SCALE GENOMIC DNA]</scope>
    <source>
        <strain evidence="2 3">ZDH117</strain>
    </source>
</reference>
<feature type="compositionally biased region" description="Polar residues" evidence="1">
    <location>
        <begin position="8"/>
        <end position="19"/>
    </location>
</feature>
<organism evidence="2 3">
    <name type="scientific">Sphingomonas gilva</name>
    <dbReference type="NCBI Taxonomy" id="2305907"/>
    <lineage>
        <taxon>Bacteria</taxon>
        <taxon>Pseudomonadati</taxon>
        <taxon>Pseudomonadota</taxon>
        <taxon>Alphaproteobacteria</taxon>
        <taxon>Sphingomonadales</taxon>
        <taxon>Sphingomonadaceae</taxon>
        <taxon>Sphingomonas</taxon>
    </lineage>
</organism>
<comment type="caution">
    <text evidence="2">The sequence shown here is derived from an EMBL/GenBank/DDBJ whole genome shotgun (WGS) entry which is preliminary data.</text>
</comment>
<sequence length="395" mass="41679">MAALALTSPATPQARQTVTPPKARYAMDAGTTTGMAGMAGGGMGAALSMLTGGGGREAHELRLRLGSTLAPTGAPSADHFVPAGMRMGKSLPLVTPTPGSGRREEPGEVPDNFQRPKGRLLLFWGCGERAGPGQPVVIDFAKVAAGQMPPNLFSTNVPADRGPNLSNSRTYGDWPNSRSNKAPGGGSLIGEHRIAGTYSPEISFALQQDWMEGIAARNQALPSGAVNLSWNAVPAATGYYAWAFGASGDGRGEQTDMVWWSSSMTREFGGGLWDWLPPETVARLVTQKVVMPPQQTSCVIPAAVRQASPQFMMGNLTAYGPEANFVHPPRPANPRVAWNQEWTARVRYRSTTGMMIGGPDMGAAMQGEESREERKPKKCKGVGGMLGGILSGRGC</sequence>
<feature type="region of interest" description="Disordered" evidence="1">
    <location>
        <begin position="1"/>
        <end position="20"/>
    </location>
</feature>
<name>A0A396RMX5_9SPHN</name>
<evidence type="ECO:0000313" key="2">
    <source>
        <dbReference type="EMBL" id="RHW17770.1"/>
    </source>
</evidence>
<dbReference type="AlphaFoldDB" id="A0A396RMX5"/>
<dbReference type="OrthoDB" id="564777at2"/>
<feature type="region of interest" description="Disordered" evidence="1">
    <location>
        <begin position="363"/>
        <end position="383"/>
    </location>
</feature>